<evidence type="ECO:0000256" key="3">
    <source>
        <dbReference type="ARBA" id="ARBA00022853"/>
    </source>
</evidence>
<feature type="region of interest" description="Disordered" evidence="7">
    <location>
        <begin position="69"/>
        <end position="217"/>
    </location>
</feature>
<dbReference type="GO" id="GO:0006357">
    <property type="term" value="P:regulation of transcription by RNA polymerase II"/>
    <property type="evidence" value="ECO:0007669"/>
    <property type="project" value="TreeGrafter"/>
</dbReference>
<keyword evidence="9" id="KW-1185">Reference proteome</keyword>
<dbReference type="InterPro" id="IPR012423">
    <property type="entry name" value="Eaf7/MRGBP"/>
</dbReference>
<feature type="compositionally biased region" description="Acidic residues" evidence="7">
    <location>
        <begin position="69"/>
        <end position="86"/>
    </location>
</feature>
<comment type="subcellular location">
    <subcellularLocation>
        <location evidence="1">Nucleus</location>
    </subcellularLocation>
</comment>
<dbReference type="PANTHER" id="PTHR13581:SF5">
    <property type="entry name" value="MRG_MORF4L-BINDING PROTEIN"/>
    <property type="match status" value="1"/>
</dbReference>
<dbReference type="RefSeq" id="XP_014570405.1">
    <property type="nucleotide sequence ID" value="XM_014714919.1"/>
</dbReference>
<organism evidence="8 9">
    <name type="scientific">Mixia osmundae (strain CBS 9802 / IAM 14324 / JCM 22182 / KY 12970)</name>
    <dbReference type="NCBI Taxonomy" id="764103"/>
    <lineage>
        <taxon>Eukaryota</taxon>
        <taxon>Fungi</taxon>
        <taxon>Dikarya</taxon>
        <taxon>Basidiomycota</taxon>
        <taxon>Pucciniomycotina</taxon>
        <taxon>Mixiomycetes</taxon>
        <taxon>Mixiales</taxon>
        <taxon>Mixiaceae</taxon>
        <taxon>Mixia</taxon>
    </lineage>
</organism>
<dbReference type="STRING" id="764103.G7E300"/>
<evidence type="ECO:0000256" key="4">
    <source>
        <dbReference type="ARBA" id="ARBA00023015"/>
    </source>
</evidence>
<dbReference type="GO" id="GO:0006325">
    <property type="term" value="P:chromatin organization"/>
    <property type="evidence" value="ECO:0007669"/>
    <property type="project" value="UniProtKB-KW"/>
</dbReference>
<evidence type="ECO:0000256" key="6">
    <source>
        <dbReference type="ARBA" id="ARBA00023242"/>
    </source>
</evidence>
<dbReference type="HOGENOM" id="CLU_1272582_0_0_1"/>
<dbReference type="OrthoDB" id="5595141at2759"/>
<dbReference type="AlphaFoldDB" id="G7E300"/>
<feature type="compositionally biased region" description="Acidic residues" evidence="7">
    <location>
        <begin position="144"/>
        <end position="171"/>
    </location>
</feature>
<comment type="similarity">
    <text evidence="2">Belongs to the EAF7 family.</text>
</comment>
<feature type="compositionally biased region" description="Basic residues" evidence="7">
    <location>
        <begin position="198"/>
        <end position="217"/>
    </location>
</feature>
<comment type="caution">
    <text evidence="8">The sequence shown here is derived from an EMBL/GenBank/DDBJ whole genome shotgun (WGS) entry which is preliminary data.</text>
</comment>
<dbReference type="InParanoid" id="G7E300"/>
<reference evidence="8 9" key="1">
    <citation type="journal article" date="2011" name="J. Gen. Appl. Microbiol.">
        <title>Draft genome sequencing of the enigmatic basidiomycete Mixia osmundae.</title>
        <authorList>
            <person name="Nishida H."/>
            <person name="Nagatsuka Y."/>
            <person name="Sugiyama J."/>
        </authorList>
    </citation>
    <scope>NUCLEOTIDE SEQUENCE [LARGE SCALE GENOMIC DNA]</scope>
    <source>
        <strain evidence="9">CBS 9802 / IAM 14324 / JCM 22182 / KY 12970</strain>
    </source>
</reference>
<dbReference type="GO" id="GO:0005634">
    <property type="term" value="C:nucleus"/>
    <property type="evidence" value="ECO:0007669"/>
    <property type="project" value="UniProtKB-SubCell"/>
</dbReference>
<name>G7E300_MIXOS</name>
<feature type="compositionally biased region" description="Basic and acidic residues" evidence="7">
    <location>
        <begin position="87"/>
        <end position="103"/>
    </location>
</feature>
<sequence length="217" mass="24035">MTDLTPFSSSEDQLELLRAIVKFRPVGTNRHFAVLAIQLYLSEQLSRPIKTADVWHSLKQLYDLDALNEMDDEGDSSDVEPEDFDDKIDMLEDGYRDEMERRRLGSSPAPSEPRESDRSLASLSFRKKRGVAHTRSESPAVLTDDGEEGTAETGGTEEEDGSGEEEDDYEESASGTSRKRKARSKSASASGRGTSTGKVKKAARPRVRSSKSARTRT</sequence>
<keyword evidence="4" id="KW-0805">Transcription regulation</keyword>
<accession>G7E300</accession>
<evidence type="ECO:0008006" key="10">
    <source>
        <dbReference type="Google" id="ProtNLM"/>
    </source>
</evidence>
<keyword evidence="3" id="KW-0156">Chromatin regulator</keyword>
<keyword evidence="6" id="KW-0539">Nucleus</keyword>
<dbReference type="GO" id="GO:0035267">
    <property type="term" value="C:NuA4 histone acetyltransferase complex"/>
    <property type="evidence" value="ECO:0007669"/>
    <property type="project" value="TreeGrafter"/>
</dbReference>
<evidence type="ECO:0000256" key="2">
    <source>
        <dbReference type="ARBA" id="ARBA00007117"/>
    </source>
</evidence>
<protein>
    <recommendedName>
        <fullName evidence="10">Chromatin modification-related protein EAF7</fullName>
    </recommendedName>
</protein>
<dbReference type="Proteomes" id="UP000009131">
    <property type="component" value="Unassembled WGS sequence"/>
</dbReference>
<proteinExistence type="inferred from homology"/>
<evidence type="ECO:0000313" key="9">
    <source>
        <dbReference type="Proteomes" id="UP000009131"/>
    </source>
</evidence>
<evidence type="ECO:0000256" key="7">
    <source>
        <dbReference type="SAM" id="MobiDB-lite"/>
    </source>
</evidence>
<feature type="compositionally biased region" description="Low complexity" evidence="7">
    <location>
        <begin position="185"/>
        <end position="197"/>
    </location>
</feature>
<evidence type="ECO:0000256" key="5">
    <source>
        <dbReference type="ARBA" id="ARBA00023163"/>
    </source>
</evidence>
<dbReference type="Pfam" id="PF07904">
    <property type="entry name" value="Eaf7"/>
    <property type="match status" value="1"/>
</dbReference>
<evidence type="ECO:0000256" key="1">
    <source>
        <dbReference type="ARBA" id="ARBA00004123"/>
    </source>
</evidence>
<keyword evidence="5" id="KW-0804">Transcription</keyword>
<dbReference type="PANTHER" id="PTHR13581">
    <property type="entry name" value="MRG-BINDING PROTEIN"/>
    <property type="match status" value="1"/>
</dbReference>
<dbReference type="OMA" id="NREMPSD"/>
<dbReference type="eggNOG" id="KOG4051">
    <property type="taxonomic scope" value="Eukaryota"/>
</dbReference>
<gene>
    <name evidence="8" type="primary">Mo03857</name>
    <name evidence="8" type="ORF">E5Q_03857</name>
</gene>
<evidence type="ECO:0000313" key="8">
    <source>
        <dbReference type="EMBL" id="GAA97181.1"/>
    </source>
</evidence>
<reference evidence="8 9" key="2">
    <citation type="journal article" date="2012" name="Open Biol.">
        <title>Characteristics of nucleosomes and linker DNA regions on the genome of the basidiomycete Mixia osmundae revealed by mono- and dinucleosome mapping.</title>
        <authorList>
            <person name="Nishida H."/>
            <person name="Kondo S."/>
            <person name="Matsumoto T."/>
            <person name="Suzuki Y."/>
            <person name="Yoshikawa H."/>
            <person name="Taylor T.D."/>
            <person name="Sugiyama J."/>
        </authorList>
    </citation>
    <scope>NUCLEOTIDE SEQUENCE [LARGE SCALE GENOMIC DNA]</scope>
    <source>
        <strain evidence="9">CBS 9802 / IAM 14324 / JCM 22182 / KY 12970</strain>
    </source>
</reference>
<dbReference type="EMBL" id="BABT02000117">
    <property type="protein sequence ID" value="GAA97181.1"/>
    <property type="molecule type" value="Genomic_DNA"/>
</dbReference>